<evidence type="ECO:0000313" key="2">
    <source>
        <dbReference type="Proteomes" id="UP001500936"/>
    </source>
</evidence>
<organism evidence="1 2">
    <name type="scientific">Nibrella viscosa</name>
    <dbReference type="NCBI Taxonomy" id="1084524"/>
    <lineage>
        <taxon>Bacteria</taxon>
        <taxon>Pseudomonadati</taxon>
        <taxon>Bacteroidota</taxon>
        <taxon>Cytophagia</taxon>
        <taxon>Cytophagales</taxon>
        <taxon>Spirosomataceae</taxon>
        <taxon>Nibrella</taxon>
    </lineage>
</organism>
<dbReference type="InterPro" id="IPR029063">
    <property type="entry name" value="SAM-dependent_MTases_sf"/>
</dbReference>
<protein>
    <recommendedName>
        <fullName evidence="3">Methyltransferase domain-containing protein</fullName>
    </recommendedName>
</protein>
<name>A0ABP8K5V6_9BACT</name>
<keyword evidence="2" id="KW-1185">Reference proteome</keyword>
<dbReference type="Pfam" id="PF13489">
    <property type="entry name" value="Methyltransf_23"/>
    <property type="match status" value="1"/>
</dbReference>
<reference evidence="2" key="1">
    <citation type="journal article" date="2019" name="Int. J. Syst. Evol. Microbiol.">
        <title>The Global Catalogue of Microorganisms (GCM) 10K type strain sequencing project: providing services to taxonomists for standard genome sequencing and annotation.</title>
        <authorList>
            <consortium name="The Broad Institute Genomics Platform"/>
            <consortium name="The Broad Institute Genome Sequencing Center for Infectious Disease"/>
            <person name="Wu L."/>
            <person name="Ma J."/>
        </authorList>
    </citation>
    <scope>NUCLEOTIDE SEQUENCE [LARGE SCALE GENOMIC DNA]</scope>
    <source>
        <strain evidence="2">JCM 17925</strain>
    </source>
</reference>
<dbReference type="Proteomes" id="UP001500936">
    <property type="component" value="Unassembled WGS sequence"/>
</dbReference>
<sequence>MQEQTQTTLSWEQSLQPEESKYLEFHQVRFSYLLKEVLRLAAMHGHPDTPIHLMDIGPHFQTTLFRRALGPFALINTLGWENAERIVPRGTVDTHYVFDLNDCPYQDRWIDCPQHDIVVMAEVFEHLYTAPDYFLSFIRTLLKPGGFLLIGTPNAVSLSRRLSILKGNNPYERIRTTINNPGHFREYTTEELRTYAQEANFLVKSVTLSDFYKTSVLSGLVKRLVPSLRSCIHIVLQKTNQPDKPLALKIW</sequence>
<proteinExistence type="predicted"/>
<accession>A0ABP8K5V6</accession>
<gene>
    <name evidence="1" type="ORF">GCM10023187_13870</name>
</gene>
<evidence type="ECO:0000313" key="1">
    <source>
        <dbReference type="EMBL" id="GAA4400556.1"/>
    </source>
</evidence>
<comment type="caution">
    <text evidence="1">The sequence shown here is derived from an EMBL/GenBank/DDBJ whole genome shotgun (WGS) entry which is preliminary data.</text>
</comment>
<dbReference type="EMBL" id="BAABHB010000002">
    <property type="protein sequence ID" value="GAA4400556.1"/>
    <property type="molecule type" value="Genomic_DNA"/>
</dbReference>
<evidence type="ECO:0008006" key="3">
    <source>
        <dbReference type="Google" id="ProtNLM"/>
    </source>
</evidence>
<dbReference type="Gene3D" id="3.40.50.150">
    <property type="entry name" value="Vaccinia Virus protein VP39"/>
    <property type="match status" value="1"/>
</dbReference>
<dbReference type="RefSeq" id="WP_345265327.1">
    <property type="nucleotide sequence ID" value="NZ_BAABHB010000002.1"/>
</dbReference>
<dbReference type="SUPFAM" id="SSF53335">
    <property type="entry name" value="S-adenosyl-L-methionine-dependent methyltransferases"/>
    <property type="match status" value="1"/>
</dbReference>